<reference evidence="17" key="1">
    <citation type="submission" date="2015-01" db="EMBL/GenBank/DDBJ databases">
        <title>Transcriptome Assembly of Fopius arisanus.</title>
        <authorList>
            <person name="Geib S."/>
        </authorList>
    </citation>
    <scope>NUCLEOTIDE SEQUENCE</scope>
</reference>
<evidence type="ECO:0000256" key="2">
    <source>
        <dbReference type="ARBA" id="ARBA00004202"/>
    </source>
</evidence>
<keyword evidence="7" id="KW-1003">Cell membrane</keyword>
<dbReference type="GO" id="GO:0005739">
    <property type="term" value="C:mitochondrion"/>
    <property type="evidence" value="ECO:0007669"/>
    <property type="project" value="UniProtKB-SubCell"/>
</dbReference>
<evidence type="ECO:0000256" key="12">
    <source>
        <dbReference type="ARBA" id="ARBA00023136"/>
    </source>
</evidence>
<dbReference type="EMBL" id="GBYB01002240">
    <property type="protein sequence ID" value="JAG72007.1"/>
    <property type="molecule type" value="Transcribed_RNA"/>
</dbReference>
<dbReference type="InterPro" id="IPR006070">
    <property type="entry name" value="Sua5-like_dom"/>
</dbReference>
<dbReference type="KEGG" id="fas:105273157"/>
<dbReference type="OrthoDB" id="3648309at2759"/>
<feature type="domain" description="YrdC-like" evidence="16">
    <location>
        <begin position="60"/>
        <end position="251"/>
    </location>
</feature>
<evidence type="ECO:0000256" key="15">
    <source>
        <dbReference type="ARBA" id="ARBA00063146"/>
    </source>
</evidence>
<evidence type="ECO:0000313" key="19">
    <source>
        <dbReference type="RefSeq" id="XP_011313728.1"/>
    </source>
</evidence>
<dbReference type="GO" id="GO:0005886">
    <property type="term" value="C:plasma membrane"/>
    <property type="evidence" value="ECO:0007669"/>
    <property type="project" value="UniProtKB-SubCell"/>
</dbReference>
<evidence type="ECO:0000313" key="17">
    <source>
        <dbReference type="EMBL" id="JAG72007.1"/>
    </source>
</evidence>
<dbReference type="EC" id="2.7.7.87" evidence="5"/>
<organism evidence="17">
    <name type="scientific">Fopius arisanus</name>
    <dbReference type="NCBI Taxonomy" id="64838"/>
    <lineage>
        <taxon>Eukaryota</taxon>
        <taxon>Metazoa</taxon>
        <taxon>Ecdysozoa</taxon>
        <taxon>Arthropoda</taxon>
        <taxon>Hexapoda</taxon>
        <taxon>Insecta</taxon>
        <taxon>Pterygota</taxon>
        <taxon>Neoptera</taxon>
        <taxon>Endopterygota</taxon>
        <taxon>Hymenoptera</taxon>
        <taxon>Apocrita</taxon>
        <taxon>Ichneumonoidea</taxon>
        <taxon>Braconidae</taxon>
        <taxon>Opiinae</taxon>
        <taxon>Fopius</taxon>
    </lineage>
</organism>
<evidence type="ECO:0000256" key="14">
    <source>
        <dbReference type="ARBA" id="ARBA00058524"/>
    </source>
</evidence>
<dbReference type="Gene3D" id="3.90.870.10">
    <property type="entry name" value="DHBP synthase"/>
    <property type="match status" value="1"/>
</dbReference>
<evidence type="ECO:0000259" key="16">
    <source>
        <dbReference type="PROSITE" id="PS51163"/>
    </source>
</evidence>
<dbReference type="PROSITE" id="PS51163">
    <property type="entry name" value="YRDC"/>
    <property type="match status" value="1"/>
</dbReference>
<dbReference type="Pfam" id="PF01300">
    <property type="entry name" value="Sua5_yciO_yrdC"/>
    <property type="match status" value="1"/>
</dbReference>
<evidence type="ECO:0000256" key="7">
    <source>
        <dbReference type="ARBA" id="ARBA00022475"/>
    </source>
</evidence>
<gene>
    <name evidence="17" type="primary">Yrdc</name>
    <name evidence="19" type="synonym">Tcs1</name>
    <name evidence="17" type="ORF">g.11623</name>
</gene>
<keyword evidence="12" id="KW-0472">Membrane</keyword>
<sequence>MLQFVVRSQLARVKNRWNIGGIRLIMEVNYQPPLKVTLNQIDTLMSRMSPNAKHWFIGGERSLAVGVKLLKERKIIAIPTDTIYGLATLAQKSETVEALYELKGRNRSKPLAIALSSIKDIPRWAESGHLPPNLLTSILPGPITIVLKRKPELNSALNPGSDTIGIRVSDSKFLRSLCRIINEPLALTSANSSDQPSSLIADEFQHLWPHLAGIFYTINNKNKLDESYRVGSTVVDLTVPNEFHIIRRGIFVDRVFKMMYKYGLKKRNVIEGNESELDVAVQQQ</sequence>
<evidence type="ECO:0000256" key="1">
    <source>
        <dbReference type="ARBA" id="ARBA00004173"/>
    </source>
</evidence>
<comment type="subunit">
    <text evidence="15">Interacts with RSC1A1.</text>
</comment>
<dbReference type="InterPro" id="IPR017945">
    <property type="entry name" value="DHBP_synth_RibB-like_a/b_dom"/>
</dbReference>
<evidence type="ECO:0000256" key="6">
    <source>
        <dbReference type="ARBA" id="ARBA00015492"/>
    </source>
</evidence>
<dbReference type="GO" id="GO:0061710">
    <property type="term" value="F:L-threonylcarbamoyladenylate synthase"/>
    <property type="evidence" value="ECO:0007669"/>
    <property type="project" value="UniProtKB-EC"/>
</dbReference>
<comment type="subcellular location">
    <subcellularLocation>
        <location evidence="2">Cell membrane</location>
        <topology evidence="2">Peripheral membrane protein</topology>
    </subcellularLocation>
    <subcellularLocation>
        <location evidence="3">Cytoplasm</location>
    </subcellularLocation>
    <subcellularLocation>
        <location evidence="1">Mitochondrion</location>
    </subcellularLocation>
</comment>
<dbReference type="RefSeq" id="XP_011313728.1">
    <property type="nucleotide sequence ID" value="XM_011315426.1"/>
</dbReference>
<accession>A0A9R1TRX6</accession>
<dbReference type="AlphaFoldDB" id="A0A0C9R2Q6"/>
<keyword evidence="18" id="KW-1185">Reference proteome</keyword>
<comment type="function">
    <text evidence="14">Cytoplasmic and mitochondrial threonylcarbamoyl-AMP synthase required for the formation of a threonylcarbamoyl group on adenosine at position 37 (t(6)A37) in tRNAs that read codons beginning with adenine. Catalyzes the conversion of L-threonine, HCO(3)(-)/CO(2) and ATP to give threonylcarbamoyl-AMP (TC-AMP) as the acyladenylate intermediate, with the release of diphosphate. Participates in t(6)A37 formation in cytoplasmic and mitochondrial tRNAs. May regulate the activity of some transporters.</text>
</comment>
<dbReference type="SUPFAM" id="SSF55821">
    <property type="entry name" value="YrdC/RibB"/>
    <property type="match status" value="1"/>
</dbReference>
<dbReference type="FunFam" id="3.90.870.10:FF:000007">
    <property type="entry name" value="YrdC N6-threonylcarbamoyltransferase domain containing"/>
    <property type="match status" value="1"/>
</dbReference>
<evidence type="ECO:0000256" key="10">
    <source>
        <dbReference type="ARBA" id="ARBA00022946"/>
    </source>
</evidence>
<evidence type="ECO:0000256" key="4">
    <source>
        <dbReference type="ARBA" id="ARBA00007663"/>
    </source>
</evidence>
<comment type="similarity">
    <text evidence="4">Belongs to the SUA5 family.</text>
</comment>
<keyword evidence="10" id="KW-0809">Transit peptide</keyword>
<evidence type="ECO:0000256" key="8">
    <source>
        <dbReference type="ARBA" id="ARBA00022490"/>
    </source>
</evidence>
<accession>A0A0C9R2Q6</accession>
<proteinExistence type="inferred from homology"/>
<evidence type="ECO:0000256" key="13">
    <source>
        <dbReference type="ARBA" id="ARBA00048366"/>
    </source>
</evidence>
<dbReference type="PANTHER" id="PTHR17490">
    <property type="entry name" value="SUA5"/>
    <property type="match status" value="1"/>
</dbReference>
<dbReference type="Proteomes" id="UP000694866">
    <property type="component" value="Unplaced"/>
</dbReference>
<dbReference type="NCBIfam" id="TIGR00057">
    <property type="entry name" value="L-threonylcarbamoyladenylate synthase"/>
    <property type="match status" value="1"/>
</dbReference>
<evidence type="ECO:0000256" key="3">
    <source>
        <dbReference type="ARBA" id="ARBA00004496"/>
    </source>
</evidence>
<name>A0A0C9R2Q6_9HYME</name>
<dbReference type="GO" id="GO:0006450">
    <property type="term" value="P:regulation of translational fidelity"/>
    <property type="evidence" value="ECO:0007669"/>
    <property type="project" value="TreeGrafter"/>
</dbReference>
<dbReference type="GO" id="GO:0000049">
    <property type="term" value="F:tRNA binding"/>
    <property type="evidence" value="ECO:0007669"/>
    <property type="project" value="TreeGrafter"/>
</dbReference>
<evidence type="ECO:0000256" key="11">
    <source>
        <dbReference type="ARBA" id="ARBA00023128"/>
    </source>
</evidence>
<comment type="catalytic activity">
    <reaction evidence="13">
        <text>L-threonine + hydrogencarbonate + ATP = L-threonylcarbamoyladenylate + diphosphate + H2O</text>
        <dbReference type="Rhea" id="RHEA:36407"/>
        <dbReference type="ChEBI" id="CHEBI:15377"/>
        <dbReference type="ChEBI" id="CHEBI:17544"/>
        <dbReference type="ChEBI" id="CHEBI:30616"/>
        <dbReference type="ChEBI" id="CHEBI:33019"/>
        <dbReference type="ChEBI" id="CHEBI:57926"/>
        <dbReference type="ChEBI" id="CHEBI:73682"/>
        <dbReference type="EC" id="2.7.7.87"/>
    </reaction>
</comment>
<dbReference type="InterPro" id="IPR050156">
    <property type="entry name" value="TC-AMP_synthase_SUA5"/>
</dbReference>
<keyword evidence="8" id="KW-0963">Cytoplasm</keyword>
<reference evidence="19" key="2">
    <citation type="submission" date="2025-04" db="UniProtKB">
        <authorList>
            <consortium name="RefSeq"/>
        </authorList>
    </citation>
    <scope>IDENTIFICATION</scope>
    <source>
        <strain evidence="19">USDA-PBARC FA_bdor</strain>
        <tissue evidence="19">Whole organism</tissue>
    </source>
</reference>
<protein>
    <recommendedName>
        <fullName evidence="6">Threonylcarbamoyl-AMP synthase</fullName>
        <ecNumber evidence="5">2.7.7.87</ecNumber>
    </recommendedName>
</protein>
<evidence type="ECO:0000256" key="5">
    <source>
        <dbReference type="ARBA" id="ARBA00012584"/>
    </source>
</evidence>
<keyword evidence="9" id="KW-0808">Transferase</keyword>
<evidence type="ECO:0000313" key="18">
    <source>
        <dbReference type="Proteomes" id="UP000694866"/>
    </source>
</evidence>
<dbReference type="CTD" id="3772640"/>
<evidence type="ECO:0000256" key="9">
    <source>
        <dbReference type="ARBA" id="ARBA00022679"/>
    </source>
</evidence>
<dbReference type="PANTHER" id="PTHR17490:SF10">
    <property type="entry name" value="THREONYLCARBAMOYL-AMP SYNTHASE"/>
    <property type="match status" value="1"/>
</dbReference>
<dbReference type="GO" id="GO:0003725">
    <property type="term" value="F:double-stranded RNA binding"/>
    <property type="evidence" value="ECO:0007669"/>
    <property type="project" value="InterPro"/>
</dbReference>
<dbReference type="GeneID" id="105273157"/>
<keyword evidence="11" id="KW-0496">Mitochondrion</keyword>